<name>A0A8E2E142_9PEZI</name>
<dbReference type="Proteomes" id="UP000250266">
    <property type="component" value="Unassembled WGS sequence"/>
</dbReference>
<protein>
    <recommendedName>
        <fullName evidence="3">SnoaL-like domain-containing protein</fullName>
    </recommendedName>
</protein>
<gene>
    <name evidence="1" type="ORF">K432DRAFT_409040</name>
</gene>
<dbReference type="AlphaFoldDB" id="A0A8E2E142"/>
<dbReference type="OrthoDB" id="3468019at2759"/>
<dbReference type="InterPro" id="IPR032710">
    <property type="entry name" value="NTF2-like_dom_sf"/>
</dbReference>
<organism evidence="1 2">
    <name type="scientific">Lepidopterella palustris CBS 459.81</name>
    <dbReference type="NCBI Taxonomy" id="1314670"/>
    <lineage>
        <taxon>Eukaryota</taxon>
        <taxon>Fungi</taxon>
        <taxon>Dikarya</taxon>
        <taxon>Ascomycota</taxon>
        <taxon>Pezizomycotina</taxon>
        <taxon>Dothideomycetes</taxon>
        <taxon>Pleosporomycetidae</taxon>
        <taxon>Mytilinidiales</taxon>
        <taxon>Argynnaceae</taxon>
        <taxon>Lepidopterella</taxon>
    </lineage>
</organism>
<evidence type="ECO:0000313" key="1">
    <source>
        <dbReference type="EMBL" id="OCK75426.1"/>
    </source>
</evidence>
<reference evidence="1 2" key="1">
    <citation type="journal article" date="2016" name="Nat. Commun.">
        <title>Ectomycorrhizal ecology is imprinted in the genome of the dominant symbiotic fungus Cenococcum geophilum.</title>
        <authorList>
            <consortium name="DOE Joint Genome Institute"/>
            <person name="Peter M."/>
            <person name="Kohler A."/>
            <person name="Ohm R.A."/>
            <person name="Kuo A."/>
            <person name="Krutzmann J."/>
            <person name="Morin E."/>
            <person name="Arend M."/>
            <person name="Barry K.W."/>
            <person name="Binder M."/>
            <person name="Choi C."/>
            <person name="Clum A."/>
            <person name="Copeland A."/>
            <person name="Grisel N."/>
            <person name="Haridas S."/>
            <person name="Kipfer T."/>
            <person name="LaButti K."/>
            <person name="Lindquist E."/>
            <person name="Lipzen A."/>
            <person name="Maire R."/>
            <person name="Meier B."/>
            <person name="Mihaltcheva S."/>
            <person name="Molinier V."/>
            <person name="Murat C."/>
            <person name="Poggeler S."/>
            <person name="Quandt C.A."/>
            <person name="Sperisen C."/>
            <person name="Tritt A."/>
            <person name="Tisserant E."/>
            <person name="Crous P.W."/>
            <person name="Henrissat B."/>
            <person name="Nehls U."/>
            <person name="Egli S."/>
            <person name="Spatafora J.W."/>
            <person name="Grigoriev I.V."/>
            <person name="Martin F.M."/>
        </authorList>
    </citation>
    <scope>NUCLEOTIDE SEQUENCE [LARGE SCALE GENOMIC DNA]</scope>
    <source>
        <strain evidence="1 2">CBS 459.81</strain>
    </source>
</reference>
<sequence>MASESTEWPVGQAVPESVKKTVSEFFSLADSKDDATPEKLAALFTEDGAMYSLAGVSIGRANIAAARPKSWNMISTRKHQPLKVYSHTPDFSDILIFGKISAELTNGNALTVDFIANFILTPEGSIKEYKSWGDTSPWFKAMGLK</sequence>
<evidence type="ECO:0000313" key="2">
    <source>
        <dbReference type="Proteomes" id="UP000250266"/>
    </source>
</evidence>
<proteinExistence type="predicted"/>
<dbReference type="EMBL" id="KV745319">
    <property type="protein sequence ID" value="OCK75426.1"/>
    <property type="molecule type" value="Genomic_DNA"/>
</dbReference>
<keyword evidence="2" id="KW-1185">Reference proteome</keyword>
<evidence type="ECO:0008006" key="3">
    <source>
        <dbReference type="Google" id="ProtNLM"/>
    </source>
</evidence>
<dbReference type="SUPFAM" id="SSF54427">
    <property type="entry name" value="NTF2-like"/>
    <property type="match status" value="1"/>
</dbReference>
<dbReference type="Gene3D" id="3.10.450.50">
    <property type="match status" value="1"/>
</dbReference>
<accession>A0A8E2E142</accession>